<sequence length="538" mass="58021">MTEAVETTGGPVQGIDHGGVLTFLGIPFAQAPVAELRWAPPQAMPRWSSTFMATAFAPSCPQSEFYYFSNPQVCQGYSRGKCEGYSEDCLSLNIWTPGTSGSRAVMVWIHGGCFVSGSASDPQYDGAALAGTQDVVVVSVQYRLGVFGWLADDSLRKRDPNGSTGNYGLMDNVAALRWVQENIFAFGGDPSRVTIFGESSGAGSISQLLTVSAAWPYFHRAIMESGTASAWTYMDMQAAASNFATVTAAAGCRGGGDVVDCLVWAGADSIVSAVSAVPCRDGCTWAPVIDGVYVTGRTMRLAHQGKIRPNTTVMAGFNRNDGAMFVPCYPTCMASMAGSNLHRYFARRFGSERVGMLQDIFPPDSTAYAPWLSPDFYAAQYCETDFSYGCTAQWFSSAVDAAGGSRAYVYKFTEPTTYDLVLHGDEIGYVFGTIDSPSGRQAKVALITMSYWAQFARSGDPNVFGLPPWPTWDTGGALMNLNAQAAVEYMPFDTYPGCRFFRDYWDYYGGCLPHNHLSNMSSMGAATTGDVPTRSVMV</sequence>
<evidence type="ECO:0000313" key="5">
    <source>
        <dbReference type="EMBL" id="CAD9619796.1"/>
    </source>
</evidence>
<dbReference type="InterPro" id="IPR000997">
    <property type="entry name" value="Cholinesterase"/>
</dbReference>
<dbReference type="PANTHER" id="PTHR11559">
    <property type="entry name" value="CARBOXYLESTERASE"/>
    <property type="match status" value="1"/>
</dbReference>
<proteinExistence type="inferred from homology"/>
<dbReference type="InterPro" id="IPR019826">
    <property type="entry name" value="Carboxylesterase_B_AS"/>
</dbReference>
<dbReference type="InterPro" id="IPR002018">
    <property type="entry name" value="CarbesteraseB"/>
</dbReference>
<dbReference type="InterPro" id="IPR050309">
    <property type="entry name" value="Type-B_Carboxylest/Lipase"/>
</dbReference>
<dbReference type="PRINTS" id="PR00878">
    <property type="entry name" value="CHOLNESTRASE"/>
</dbReference>
<dbReference type="Pfam" id="PF00135">
    <property type="entry name" value="COesterase"/>
    <property type="match status" value="1"/>
</dbReference>
<feature type="domain" description="Carboxylesterase type B" evidence="4">
    <location>
        <begin position="3"/>
        <end position="485"/>
    </location>
</feature>
<dbReference type="PROSITE" id="PS00122">
    <property type="entry name" value="CARBOXYLESTERASE_B_1"/>
    <property type="match status" value="1"/>
</dbReference>
<protein>
    <recommendedName>
        <fullName evidence="3">Carboxylic ester hydrolase</fullName>
        <ecNumber evidence="3">3.1.1.-</ecNumber>
    </recommendedName>
</protein>
<gene>
    <name evidence="5" type="ORF">BRAN1462_LOCUS44663</name>
</gene>
<dbReference type="Gene3D" id="3.40.50.1820">
    <property type="entry name" value="alpha/beta hydrolase"/>
    <property type="match status" value="1"/>
</dbReference>
<keyword evidence="2 3" id="KW-0378">Hydrolase</keyword>
<dbReference type="EMBL" id="HBGW01070026">
    <property type="protein sequence ID" value="CAD9619796.1"/>
    <property type="molecule type" value="Transcribed_RNA"/>
</dbReference>
<evidence type="ECO:0000259" key="4">
    <source>
        <dbReference type="Pfam" id="PF00135"/>
    </source>
</evidence>
<evidence type="ECO:0000256" key="2">
    <source>
        <dbReference type="ARBA" id="ARBA00022801"/>
    </source>
</evidence>
<name>A0A7S2LY30_9DINO</name>
<evidence type="ECO:0000256" key="1">
    <source>
        <dbReference type="ARBA" id="ARBA00005964"/>
    </source>
</evidence>
<dbReference type="SUPFAM" id="SSF53474">
    <property type="entry name" value="alpha/beta-Hydrolases"/>
    <property type="match status" value="1"/>
</dbReference>
<dbReference type="GO" id="GO:0004104">
    <property type="term" value="F:cholinesterase activity"/>
    <property type="evidence" value="ECO:0007669"/>
    <property type="project" value="InterPro"/>
</dbReference>
<dbReference type="EC" id="3.1.1.-" evidence="3"/>
<accession>A0A7S2LY30</accession>
<dbReference type="AlphaFoldDB" id="A0A7S2LY30"/>
<reference evidence="5" key="1">
    <citation type="submission" date="2021-01" db="EMBL/GenBank/DDBJ databases">
        <authorList>
            <person name="Corre E."/>
            <person name="Pelletier E."/>
            <person name="Niang G."/>
            <person name="Scheremetjew M."/>
            <person name="Finn R."/>
            <person name="Kale V."/>
            <person name="Holt S."/>
            <person name="Cochrane G."/>
            <person name="Meng A."/>
            <person name="Brown T."/>
            <person name="Cohen L."/>
        </authorList>
    </citation>
    <scope>NUCLEOTIDE SEQUENCE</scope>
    <source>
        <strain evidence="5">RCC3387</strain>
    </source>
</reference>
<evidence type="ECO:0000256" key="3">
    <source>
        <dbReference type="RuleBase" id="RU361235"/>
    </source>
</evidence>
<comment type="similarity">
    <text evidence="1 3">Belongs to the type-B carboxylesterase/lipase family.</text>
</comment>
<organism evidence="5">
    <name type="scientific">Zooxanthella nutricula</name>
    <dbReference type="NCBI Taxonomy" id="1333877"/>
    <lineage>
        <taxon>Eukaryota</taxon>
        <taxon>Sar</taxon>
        <taxon>Alveolata</taxon>
        <taxon>Dinophyceae</taxon>
        <taxon>Peridiniales</taxon>
        <taxon>Peridiniales incertae sedis</taxon>
        <taxon>Zooxanthella</taxon>
    </lineage>
</organism>
<dbReference type="InterPro" id="IPR029058">
    <property type="entry name" value="AB_hydrolase_fold"/>
</dbReference>